<dbReference type="Proteomes" id="UP000327512">
    <property type="component" value="Segment"/>
</dbReference>
<evidence type="ECO:0000256" key="1">
    <source>
        <dbReference type="SAM" id="MobiDB-lite"/>
    </source>
</evidence>
<dbReference type="EMBL" id="MN204498">
    <property type="protein sequence ID" value="QEQ94033.1"/>
    <property type="molecule type" value="Genomic_DNA"/>
</dbReference>
<protein>
    <submittedName>
        <fullName evidence="2">Uncharacterized protein</fullName>
    </submittedName>
</protein>
<name>A0A5J6D8M0_9CAUD</name>
<keyword evidence="3" id="KW-1185">Reference proteome</keyword>
<feature type="region of interest" description="Disordered" evidence="1">
    <location>
        <begin position="1"/>
        <end position="33"/>
    </location>
</feature>
<accession>A0A5J6D8M0</accession>
<evidence type="ECO:0000313" key="3">
    <source>
        <dbReference type="Proteomes" id="UP000327512"/>
    </source>
</evidence>
<gene>
    <name evidence="2" type="primary">1</name>
    <name evidence="2" type="ORF">SEA_SAFTANT_1</name>
</gene>
<sequence length="64" mass="6378">MEETSEQETGAQFGAIVMGGSLGEGAPDPASPLGQLLTFAAEHGVDAVTPSHVAAAREGRAIEG</sequence>
<proteinExistence type="predicted"/>
<evidence type="ECO:0000313" key="2">
    <source>
        <dbReference type="EMBL" id="QEQ94033.1"/>
    </source>
</evidence>
<organism evidence="2 3">
    <name type="scientific">Streptomyces phage Saftant</name>
    <dbReference type="NCBI Taxonomy" id="2601693"/>
    <lineage>
        <taxon>Viruses</taxon>
        <taxon>Duplodnaviria</taxon>
        <taxon>Heunggongvirae</taxon>
        <taxon>Uroviricota</taxon>
        <taxon>Caudoviricetes</taxon>
        <taxon>Arquatrovirinae</taxon>
        <taxon>Camvirus</taxon>
        <taxon>Camvirus saftant</taxon>
    </lineage>
</organism>
<dbReference type="KEGG" id="vg:64472197"/>
<dbReference type="GeneID" id="64472197"/>
<reference evidence="2 3" key="1">
    <citation type="submission" date="2019-07" db="EMBL/GenBank/DDBJ databases">
        <authorList>
            <person name="Gordon L.L."/>
            <person name="Schein S.C."/>
            <person name="Shalon N."/>
            <person name="Whiting F."/>
            <person name="Shaffer C.D."/>
            <person name="Weston-Hafer K.A."/>
            <person name="Garlena R.A."/>
            <person name="Russell D.A."/>
            <person name="Pope W.H."/>
            <person name="Jacobs-Sera D."/>
            <person name="Hendrix R.W."/>
            <person name="Hatfull G.F."/>
        </authorList>
    </citation>
    <scope>NUCLEOTIDE SEQUENCE [LARGE SCALE GENOMIC DNA]</scope>
</reference>
<dbReference type="RefSeq" id="YP_010056181.1">
    <property type="nucleotide sequence ID" value="NC_054675.1"/>
</dbReference>